<dbReference type="AlphaFoldDB" id="A0A1I3U977"/>
<dbReference type="SMART" id="SM00155">
    <property type="entry name" value="PLDc"/>
    <property type="match status" value="2"/>
</dbReference>
<keyword evidence="3" id="KW-0378">Hydrolase</keyword>
<keyword evidence="4" id="KW-0443">Lipid metabolism</keyword>
<accession>A0A1I3U977</accession>
<dbReference type="PANTHER" id="PTHR18896">
    <property type="entry name" value="PHOSPHOLIPASE D"/>
    <property type="match status" value="1"/>
</dbReference>
<dbReference type="PROSITE" id="PS50035">
    <property type="entry name" value="PLD"/>
    <property type="match status" value="2"/>
</dbReference>
<dbReference type="GO" id="GO:0004630">
    <property type="term" value="F:phospholipase D activity"/>
    <property type="evidence" value="ECO:0007669"/>
    <property type="project" value="UniProtKB-EC"/>
</dbReference>
<evidence type="ECO:0000256" key="5">
    <source>
        <dbReference type="SAM" id="Coils"/>
    </source>
</evidence>
<dbReference type="GO" id="GO:0009395">
    <property type="term" value="P:phospholipid catabolic process"/>
    <property type="evidence" value="ECO:0007669"/>
    <property type="project" value="TreeGrafter"/>
</dbReference>
<dbReference type="RefSeq" id="WP_143098161.1">
    <property type="nucleotide sequence ID" value="NZ_CP041745.1"/>
</dbReference>
<evidence type="ECO:0000256" key="1">
    <source>
        <dbReference type="ARBA" id="ARBA00000798"/>
    </source>
</evidence>
<evidence type="ECO:0000259" key="6">
    <source>
        <dbReference type="PROSITE" id="PS50035"/>
    </source>
</evidence>
<keyword evidence="8" id="KW-1185">Reference proteome</keyword>
<dbReference type="InterPro" id="IPR015679">
    <property type="entry name" value="PLipase_D_fam"/>
</dbReference>
<gene>
    <name evidence="7" type="ORF">SAMN05192543_1115</name>
</gene>
<dbReference type="SUPFAM" id="SSF56024">
    <property type="entry name" value="Phospholipase D/nuclease"/>
    <property type="match status" value="2"/>
</dbReference>
<dbReference type="EMBL" id="FOQU01000011">
    <property type="protein sequence ID" value="SFJ78311.1"/>
    <property type="molecule type" value="Genomic_DNA"/>
</dbReference>
<evidence type="ECO:0000313" key="7">
    <source>
        <dbReference type="EMBL" id="SFJ78311.1"/>
    </source>
</evidence>
<reference evidence="7 8" key="1">
    <citation type="submission" date="2016-10" db="EMBL/GenBank/DDBJ databases">
        <authorList>
            <person name="de Groot N.N."/>
        </authorList>
    </citation>
    <scope>NUCLEOTIDE SEQUENCE [LARGE SCALE GENOMIC DNA]</scope>
    <source>
        <strain evidence="7 8">LMG 23650</strain>
    </source>
</reference>
<name>A0A1I3U977_9BURK</name>
<feature type="coiled-coil region" evidence="5">
    <location>
        <begin position="514"/>
        <end position="541"/>
    </location>
</feature>
<sequence>MTNPASSAPASISSPISLDISASLNTVTSTTPCALNQTSSGTVNMRWFVEYTEYDPCGATFQPLINGENAFRRIYDAILSANHTVDIICWGFQPSMYFRRDGTGMKIGELLEHVGKTKNVKVRLLCWEDPTHLAELNENNMPGNSVLTGVKAGLKDATYAKHPTTLAKDYQTDDERKFDTEWYWRANLNNVTSPGLLATVVPIDAARSAYFKKQAIKNLDFATRGFSTFNRAEIAWYTFWHGKDKKRDLQTKAENSATMGLTAPTHHQKMVLVDYEDPENAVGFVMGHNMLDQYWDTSAHSCTPKTPSTGRNGPYPWQDMSSFVTGPALQYLNENFCEAWDDATGQNLTKARKGLKTRLKLKAGVTPLMAQVLRTQSQKGKRDIEKLYLRAANNVAQHIFIQNQYFRWVPLADAIKATAKKQYGDGRDAGKHGPIYLFVITNSSDAAIAFGTVNTYRMLDALGQAKDIPGVASLELDDARQADLKKQLADVSYHQQDANNDLLGAMEIQGDGDSPAAAQQLADAKQKVAQLKQQRAHIESQMKSAPPEAMNRDYPGLKVQICTLVAPDSPPGKWVDIYVHAKVMTVDDAFTTLGSANINNRSMEGDSELNICHVDGDTTKLLRQDLWGLHTAGRGVDDNPTEAFNQWTKIVDRNADNQNKHLAPVASLVGFMRTSNVRTYVD</sequence>
<comment type="catalytic activity">
    <reaction evidence="1">
        <text>a 1,2-diacyl-sn-glycero-3-phosphocholine + H2O = a 1,2-diacyl-sn-glycero-3-phosphate + choline + H(+)</text>
        <dbReference type="Rhea" id="RHEA:14445"/>
        <dbReference type="ChEBI" id="CHEBI:15354"/>
        <dbReference type="ChEBI" id="CHEBI:15377"/>
        <dbReference type="ChEBI" id="CHEBI:15378"/>
        <dbReference type="ChEBI" id="CHEBI:57643"/>
        <dbReference type="ChEBI" id="CHEBI:58608"/>
        <dbReference type="EC" id="3.1.4.4"/>
    </reaction>
</comment>
<feature type="domain" description="PLD phosphodiesterase" evidence="6">
    <location>
        <begin position="262"/>
        <end position="294"/>
    </location>
</feature>
<dbReference type="InterPro" id="IPR025202">
    <property type="entry name" value="PLD-like_dom"/>
</dbReference>
<dbReference type="Gene3D" id="3.30.870.10">
    <property type="entry name" value="Endonuclease Chain A"/>
    <property type="match status" value="3"/>
</dbReference>
<keyword evidence="2" id="KW-0677">Repeat</keyword>
<keyword evidence="5" id="KW-0175">Coiled coil</keyword>
<dbReference type="OrthoDB" id="8828485at2"/>
<evidence type="ECO:0000256" key="3">
    <source>
        <dbReference type="ARBA" id="ARBA00022801"/>
    </source>
</evidence>
<dbReference type="Proteomes" id="UP000199548">
    <property type="component" value="Unassembled WGS sequence"/>
</dbReference>
<protein>
    <submittedName>
        <fullName evidence="7">PLD-like domain-containing protein</fullName>
    </submittedName>
</protein>
<evidence type="ECO:0000256" key="2">
    <source>
        <dbReference type="ARBA" id="ARBA00022737"/>
    </source>
</evidence>
<evidence type="ECO:0000313" key="8">
    <source>
        <dbReference type="Proteomes" id="UP000199548"/>
    </source>
</evidence>
<dbReference type="PANTHER" id="PTHR18896:SF76">
    <property type="entry name" value="PHOSPHOLIPASE"/>
    <property type="match status" value="1"/>
</dbReference>
<evidence type="ECO:0000256" key="4">
    <source>
        <dbReference type="ARBA" id="ARBA00023098"/>
    </source>
</evidence>
<feature type="domain" description="PLD phosphodiesterase" evidence="6">
    <location>
        <begin position="575"/>
        <end position="602"/>
    </location>
</feature>
<dbReference type="InterPro" id="IPR001736">
    <property type="entry name" value="PLipase_D/transphosphatidylase"/>
</dbReference>
<dbReference type="STRING" id="420953.SAMN05192543_1115"/>
<dbReference type="Pfam" id="PF13091">
    <property type="entry name" value="PLDc_2"/>
    <property type="match status" value="1"/>
</dbReference>
<organism evidence="7 8">
    <name type="scientific">Paraburkholderia megapolitana</name>
    <dbReference type="NCBI Taxonomy" id="420953"/>
    <lineage>
        <taxon>Bacteria</taxon>
        <taxon>Pseudomonadati</taxon>
        <taxon>Pseudomonadota</taxon>
        <taxon>Betaproteobacteria</taxon>
        <taxon>Burkholderiales</taxon>
        <taxon>Burkholderiaceae</taxon>
        <taxon>Paraburkholderia</taxon>
    </lineage>
</organism>
<proteinExistence type="predicted"/>